<comment type="caution">
    <text evidence="8">The sequence shown here is derived from an EMBL/GenBank/DDBJ whole genome shotgun (WGS) entry which is preliminary data.</text>
</comment>
<evidence type="ECO:0000256" key="1">
    <source>
        <dbReference type="ARBA" id="ARBA00001966"/>
    </source>
</evidence>
<comment type="cofactor">
    <cofactor evidence="1">
        <name>[4Fe-4S] cluster</name>
        <dbReference type="ChEBI" id="CHEBI:49883"/>
    </cofactor>
</comment>
<keyword evidence="6" id="KW-0411">Iron-sulfur</keyword>
<dbReference type="InterPro" id="IPR039661">
    <property type="entry name" value="ELP3"/>
</dbReference>
<dbReference type="GO" id="GO:0002926">
    <property type="term" value="P:tRNA wobble base 5-methoxycarbonylmethyl-2-thiouridinylation"/>
    <property type="evidence" value="ECO:0007669"/>
    <property type="project" value="TreeGrafter"/>
</dbReference>
<evidence type="ECO:0000259" key="7">
    <source>
        <dbReference type="PROSITE" id="PS51918"/>
    </source>
</evidence>
<reference evidence="9" key="1">
    <citation type="submission" date="2016-01" db="EMBL/GenBank/DDBJ databases">
        <authorList>
            <person name="Mitreva M."/>
            <person name="Pepin K.H."/>
            <person name="Mihindukulasuriya K.A."/>
            <person name="Fulton R."/>
            <person name="Fronick C."/>
            <person name="O'Laughlin M."/>
            <person name="Miner T."/>
            <person name="Herter B."/>
            <person name="Rosa B.A."/>
            <person name="Cordes M."/>
            <person name="Tomlinson C."/>
            <person name="Wollam A."/>
            <person name="Palsikar V.B."/>
            <person name="Mardis E.R."/>
            <person name="Wilson R.K."/>
        </authorList>
    </citation>
    <scope>NUCLEOTIDE SEQUENCE [LARGE SCALE GENOMIC DNA]</scope>
    <source>
        <strain evidence="9">KA00182</strain>
    </source>
</reference>
<accession>A0A134CLW3</accession>
<dbReference type="AlphaFoldDB" id="A0A134CLW3"/>
<keyword evidence="5" id="KW-0408">Iron</keyword>
<proteinExistence type="predicted"/>
<dbReference type="EMBL" id="LSDT01000002">
    <property type="protein sequence ID" value="KXB93201.1"/>
    <property type="molecule type" value="Genomic_DNA"/>
</dbReference>
<evidence type="ECO:0000256" key="5">
    <source>
        <dbReference type="ARBA" id="ARBA00023004"/>
    </source>
</evidence>
<dbReference type="InterPro" id="IPR058240">
    <property type="entry name" value="rSAM_sf"/>
</dbReference>
<dbReference type="PANTHER" id="PTHR11135:SF0">
    <property type="entry name" value="ELONGATOR COMPLEX PROTEIN 3"/>
    <property type="match status" value="1"/>
</dbReference>
<dbReference type="SFLD" id="SFLDG01086">
    <property type="entry name" value="elongater_protein-like"/>
    <property type="match status" value="1"/>
</dbReference>
<dbReference type="GO" id="GO:0005737">
    <property type="term" value="C:cytoplasm"/>
    <property type="evidence" value="ECO:0007669"/>
    <property type="project" value="TreeGrafter"/>
</dbReference>
<name>A0A134CLW3_9FIRM</name>
<sequence length="366" mass="40934">MLRSRDVAFVTSLFLGNTMKTSIIPVFIPHIGCPYRCVFCNQWKITGRQGLPTSADVAAQIKAYITENTRDRHWEVAFYGGSFTAIPVAIQEALLTPAKRALEAGKIQGIRCSTRPDCIDETVLQRLLAFGVDTVELGVQSLDDYVLRLAKRGHTANDVERATTKLKAWGIRVGHQFMPGLPGETVASLQYTVAQACALHCDFARIYPVVVIAGTELAISYQKGTYTPLSIAEGIRRGAYMKQKLLQARIPVIRTGLQATDALSDTTQVLGGAYTPAMGELIDTYRYRRQLMAVLARLPQGEKITISYHRTDTSRVRGYRNLTVKFCQWRYALDIEWHEREDLPPTCVSVQTSKREYMLYMDAGSI</sequence>
<dbReference type="SFLD" id="SFLDS00029">
    <property type="entry name" value="Radical_SAM"/>
    <property type="match status" value="1"/>
</dbReference>
<keyword evidence="9" id="KW-1185">Reference proteome</keyword>
<keyword evidence="3" id="KW-0949">S-adenosyl-L-methionine</keyword>
<dbReference type="SUPFAM" id="SSF102114">
    <property type="entry name" value="Radical SAM enzymes"/>
    <property type="match status" value="1"/>
</dbReference>
<keyword evidence="4" id="KW-0479">Metal-binding</keyword>
<evidence type="ECO:0000256" key="3">
    <source>
        <dbReference type="ARBA" id="ARBA00022691"/>
    </source>
</evidence>
<evidence type="ECO:0000256" key="2">
    <source>
        <dbReference type="ARBA" id="ARBA00022485"/>
    </source>
</evidence>
<evidence type="ECO:0000313" key="8">
    <source>
        <dbReference type="EMBL" id="KXB93201.1"/>
    </source>
</evidence>
<dbReference type="SMART" id="SM00729">
    <property type="entry name" value="Elp3"/>
    <property type="match status" value="1"/>
</dbReference>
<dbReference type="InterPro" id="IPR007197">
    <property type="entry name" value="rSAM"/>
</dbReference>
<dbReference type="SFLD" id="SFLDG01082">
    <property type="entry name" value="B12-binding_domain_containing"/>
    <property type="match status" value="1"/>
</dbReference>
<dbReference type="GO" id="GO:0051539">
    <property type="term" value="F:4 iron, 4 sulfur cluster binding"/>
    <property type="evidence" value="ECO:0007669"/>
    <property type="project" value="UniProtKB-KW"/>
</dbReference>
<dbReference type="InterPro" id="IPR032432">
    <property type="entry name" value="Radical_SAM_C"/>
</dbReference>
<dbReference type="Pfam" id="PF04055">
    <property type="entry name" value="Radical_SAM"/>
    <property type="match status" value="1"/>
</dbReference>
<evidence type="ECO:0000256" key="4">
    <source>
        <dbReference type="ARBA" id="ARBA00022723"/>
    </source>
</evidence>
<evidence type="ECO:0000256" key="6">
    <source>
        <dbReference type="ARBA" id="ARBA00023014"/>
    </source>
</evidence>
<dbReference type="GO" id="GO:0003824">
    <property type="term" value="F:catalytic activity"/>
    <property type="evidence" value="ECO:0007669"/>
    <property type="project" value="InterPro"/>
</dbReference>
<dbReference type="PANTHER" id="PTHR11135">
    <property type="entry name" value="HISTONE ACETYLTRANSFERASE-RELATED"/>
    <property type="match status" value="1"/>
</dbReference>
<evidence type="ECO:0000313" key="9">
    <source>
        <dbReference type="Proteomes" id="UP000070160"/>
    </source>
</evidence>
<organism evidence="8 9">
    <name type="scientific">Megasphaera hutchinsoni</name>
    <dbReference type="NCBI Taxonomy" id="1588748"/>
    <lineage>
        <taxon>Bacteria</taxon>
        <taxon>Bacillati</taxon>
        <taxon>Bacillota</taxon>
        <taxon>Negativicutes</taxon>
        <taxon>Veillonellales</taxon>
        <taxon>Veillonellaceae</taxon>
        <taxon>Megasphaera</taxon>
    </lineage>
</organism>
<dbReference type="Gene3D" id="3.80.30.20">
    <property type="entry name" value="tm_1862 like domain"/>
    <property type="match status" value="1"/>
</dbReference>
<dbReference type="InterPro" id="IPR006638">
    <property type="entry name" value="Elp3/MiaA/NifB-like_rSAM"/>
</dbReference>
<protein>
    <submittedName>
        <fullName evidence="8">Radical SAM protein family</fullName>
    </submittedName>
</protein>
<dbReference type="Proteomes" id="UP000070160">
    <property type="component" value="Unassembled WGS sequence"/>
</dbReference>
<feature type="domain" description="Radical SAM core" evidence="7">
    <location>
        <begin position="17"/>
        <end position="254"/>
    </location>
</feature>
<gene>
    <name evidence="8" type="ORF">HMPREF3182_00119</name>
</gene>
<dbReference type="PATRIC" id="fig|1588748.3.peg.115"/>
<dbReference type="Pfam" id="PF16199">
    <property type="entry name" value="Radical_SAM_C"/>
    <property type="match status" value="1"/>
</dbReference>
<dbReference type="STRING" id="1588748.HMPREF3182_00119"/>
<dbReference type="PROSITE" id="PS51918">
    <property type="entry name" value="RADICAL_SAM"/>
    <property type="match status" value="1"/>
</dbReference>
<keyword evidence="2" id="KW-0004">4Fe-4S</keyword>
<dbReference type="InterPro" id="IPR023404">
    <property type="entry name" value="rSAM_horseshoe"/>
</dbReference>
<dbReference type="GO" id="GO:0046872">
    <property type="term" value="F:metal ion binding"/>
    <property type="evidence" value="ECO:0007669"/>
    <property type="project" value="UniProtKB-KW"/>
</dbReference>
<dbReference type="CDD" id="cd01335">
    <property type="entry name" value="Radical_SAM"/>
    <property type="match status" value="1"/>
</dbReference>